<dbReference type="AlphaFoldDB" id="A0A1L9PWK1"/>
<dbReference type="VEuPathDB" id="FungiDB:ASPVEDRAFT_32241"/>
<evidence type="ECO:0000313" key="1">
    <source>
        <dbReference type="EMBL" id="OJJ05898.1"/>
    </source>
</evidence>
<dbReference type="RefSeq" id="XP_040671660.1">
    <property type="nucleotide sequence ID" value="XM_040810583.1"/>
</dbReference>
<reference evidence="2" key="1">
    <citation type="journal article" date="2017" name="Genome Biol.">
        <title>Comparative genomics reveals high biological diversity and specific adaptations in the industrially and medically important fungal genus Aspergillus.</title>
        <authorList>
            <person name="de Vries R.P."/>
            <person name="Riley R."/>
            <person name="Wiebenga A."/>
            <person name="Aguilar-Osorio G."/>
            <person name="Amillis S."/>
            <person name="Uchima C.A."/>
            <person name="Anderluh G."/>
            <person name="Asadollahi M."/>
            <person name="Askin M."/>
            <person name="Barry K."/>
            <person name="Battaglia E."/>
            <person name="Bayram O."/>
            <person name="Benocci T."/>
            <person name="Braus-Stromeyer S.A."/>
            <person name="Caldana C."/>
            <person name="Canovas D."/>
            <person name="Cerqueira G.C."/>
            <person name="Chen F."/>
            <person name="Chen W."/>
            <person name="Choi C."/>
            <person name="Clum A."/>
            <person name="Dos Santos R.A."/>
            <person name="Damasio A.R."/>
            <person name="Diallinas G."/>
            <person name="Emri T."/>
            <person name="Fekete E."/>
            <person name="Flipphi M."/>
            <person name="Freyberg S."/>
            <person name="Gallo A."/>
            <person name="Gournas C."/>
            <person name="Habgood R."/>
            <person name="Hainaut M."/>
            <person name="Harispe M.L."/>
            <person name="Henrissat B."/>
            <person name="Hilden K.S."/>
            <person name="Hope R."/>
            <person name="Hossain A."/>
            <person name="Karabika E."/>
            <person name="Karaffa L."/>
            <person name="Karanyi Z."/>
            <person name="Krasevec N."/>
            <person name="Kuo A."/>
            <person name="Kusch H."/>
            <person name="LaButti K."/>
            <person name="Lagendijk E.L."/>
            <person name="Lapidus A."/>
            <person name="Levasseur A."/>
            <person name="Lindquist E."/>
            <person name="Lipzen A."/>
            <person name="Logrieco A.F."/>
            <person name="MacCabe A."/>
            <person name="Maekelae M.R."/>
            <person name="Malavazi I."/>
            <person name="Melin P."/>
            <person name="Meyer V."/>
            <person name="Mielnichuk N."/>
            <person name="Miskei M."/>
            <person name="Molnar A.P."/>
            <person name="Mule G."/>
            <person name="Ngan C.Y."/>
            <person name="Orejas M."/>
            <person name="Orosz E."/>
            <person name="Ouedraogo J.P."/>
            <person name="Overkamp K.M."/>
            <person name="Park H.-S."/>
            <person name="Perrone G."/>
            <person name="Piumi F."/>
            <person name="Punt P.J."/>
            <person name="Ram A.F."/>
            <person name="Ramon A."/>
            <person name="Rauscher S."/>
            <person name="Record E."/>
            <person name="Riano-Pachon D.M."/>
            <person name="Robert V."/>
            <person name="Roehrig J."/>
            <person name="Ruller R."/>
            <person name="Salamov A."/>
            <person name="Salih N.S."/>
            <person name="Samson R.A."/>
            <person name="Sandor E."/>
            <person name="Sanguinetti M."/>
            <person name="Schuetze T."/>
            <person name="Sepcic K."/>
            <person name="Shelest E."/>
            <person name="Sherlock G."/>
            <person name="Sophianopoulou V."/>
            <person name="Squina F.M."/>
            <person name="Sun H."/>
            <person name="Susca A."/>
            <person name="Todd R.B."/>
            <person name="Tsang A."/>
            <person name="Unkles S.E."/>
            <person name="van de Wiele N."/>
            <person name="van Rossen-Uffink D."/>
            <person name="Oliveira J.V."/>
            <person name="Vesth T.C."/>
            <person name="Visser J."/>
            <person name="Yu J.-H."/>
            <person name="Zhou M."/>
            <person name="Andersen M.R."/>
            <person name="Archer D.B."/>
            <person name="Baker S.E."/>
            <person name="Benoit I."/>
            <person name="Brakhage A.A."/>
            <person name="Braus G.H."/>
            <person name="Fischer R."/>
            <person name="Frisvad J.C."/>
            <person name="Goldman G.H."/>
            <person name="Houbraken J."/>
            <person name="Oakley B."/>
            <person name="Pocsi I."/>
            <person name="Scazzocchio C."/>
            <person name="Seiboth B."/>
            <person name="vanKuyk P.A."/>
            <person name="Wortman J."/>
            <person name="Dyer P.S."/>
            <person name="Grigoriev I.V."/>
        </authorList>
    </citation>
    <scope>NUCLEOTIDE SEQUENCE [LARGE SCALE GENOMIC DNA]</scope>
    <source>
        <strain evidence="2">CBS 583.65</strain>
    </source>
</reference>
<evidence type="ECO:0000313" key="2">
    <source>
        <dbReference type="Proteomes" id="UP000184073"/>
    </source>
</evidence>
<dbReference type="EMBL" id="KV878134">
    <property type="protein sequence ID" value="OJJ05898.1"/>
    <property type="molecule type" value="Genomic_DNA"/>
</dbReference>
<dbReference type="Proteomes" id="UP000184073">
    <property type="component" value="Unassembled WGS sequence"/>
</dbReference>
<accession>A0A1L9PWK1</accession>
<proteinExistence type="predicted"/>
<gene>
    <name evidence="1" type="ORF">ASPVEDRAFT_32241</name>
</gene>
<dbReference type="GeneID" id="63726094"/>
<keyword evidence="2" id="KW-1185">Reference proteome</keyword>
<name>A0A1L9PWK1_ASPVE</name>
<dbReference type="STRING" id="1036611.A0A1L9PWK1"/>
<protein>
    <submittedName>
        <fullName evidence="1">Uncharacterized protein</fullName>
    </submittedName>
</protein>
<organism evidence="1 2">
    <name type="scientific">Aspergillus versicolor CBS 583.65</name>
    <dbReference type="NCBI Taxonomy" id="1036611"/>
    <lineage>
        <taxon>Eukaryota</taxon>
        <taxon>Fungi</taxon>
        <taxon>Dikarya</taxon>
        <taxon>Ascomycota</taxon>
        <taxon>Pezizomycotina</taxon>
        <taxon>Eurotiomycetes</taxon>
        <taxon>Eurotiomycetidae</taxon>
        <taxon>Eurotiales</taxon>
        <taxon>Aspergillaceae</taxon>
        <taxon>Aspergillus</taxon>
        <taxon>Aspergillus subgen. Nidulantes</taxon>
    </lineage>
</organism>
<sequence>MAALLQLLAVVVDAPGGGRRDVEHHLHQPVRPSPTQRRLVTLATSKYQELIAQIRQNFNARGPATGRIKVPRDTHADMDPLVAHIPLYRPEPRSTFRRLETLRPSCLFIVGEATFLNIDEIHEGVRICGSGIGGSGGVSEGRVKEVILTGLGHLMPFQEVKTVAETCVTWLQQEMHRFQRMERKWEDGRKGISHLIVEKNWYKVLKPISSGRGKGQRKEKL</sequence>
<dbReference type="OrthoDB" id="94039at2759"/>